<reference evidence="1" key="2">
    <citation type="journal article" date="2015" name="Data Brief">
        <title>Shoot transcriptome of the giant reed, Arundo donax.</title>
        <authorList>
            <person name="Barrero R.A."/>
            <person name="Guerrero F.D."/>
            <person name="Moolhuijzen P."/>
            <person name="Goolsby J.A."/>
            <person name="Tidwell J."/>
            <person name="Bellgard S.E."/>
            <person name="Bellgard M.I."/>
        </authorList>
    </citation>
    <scope>NUCLEOTIDE SEQUENCE</scope>
    <source>
        <tissue evidence="1">Shoot tissue taken approximately 20 cm above the soil surface</tissue>
    </source>
</reference>
<protein>
    <submittedName>
        <fullName evidence="1">Uncharacterized protein</fullName>
    </submittedName>
</protein>
<name>A0A0A8XRJ3_ARUDO</name>
<dbReference type="EMBL" id="GBRH01283548">
    <property type="protein sequence ID" value="JAD14347.1"/>
    <property type="molecule type" value="Transcribed_RNA"/>
</dbReference>
<sequence>MITTEVVEFLIVATQDSANGRRCRGRPR</sequence>
<dbReference type="AlphaFoldDB" id="A0A0A8XRJ3"/>
<evidence type="ECO:0000313" key="1">
    <source>
        <dbReference type="EMBL" id="JAD14347.1"/>
    </source>
</evidence>
<accession>A0A0A8XRJ3</accession>
<reference evidence="1" key="1">
    <citation type="submission" date="2014-09" db="EMBL/GenBank/DDBJ databases">
        <authorList>
            <person name="Magalhaes I.L.F."/>
            <person name="Oliveira U."/>
            <person name="Santos F.R."/>
            <person name="Vidigal T.H.D.A."/>
            <person name="Brescovit A.D."/>
            <person name="Santos A.J."/>
        </authorList>
    </citation>
    <scope>NUCLEOTIDE SEQUENCE</scope>
    <source>
        <tissue evidence="1">Shoot tissue taken approximately 20 cm above the soil surface</tissue>
    </source>
</reference>
<proteinExistence type="predicted"/>
<organism evidence="1">
    <name type="scientific">Arundo donax</name>
    <name type="common">Giant reed</name>
    <name type="synonym">Donax arundinaceus</name>
    <dbReference type="NCBI Taxonomy" id="35708"/>
    <lineage>
        <taxon>Eukaryota</taxon>
        <taxon>Viridiplantae</taxon>
        <taxon>Streptophyta</taxon>
        <taxon>Embryophyta</taxon>
        <taxon>Tracheophyta</taxon>
        <taxon>Spermatophyta</taxon>
        <taxon>Magnoliopsida</taxon>
        <taxon>Liliopsida</taxon>
        <taxon>Poales</taxon>
        <taxon>Poaceae</taxon>
        <taxon>PACMAD clade</taxon>
        <taxon>Arundinoideae</taxon>
        <taxon>Arundineae</taxon>
        <taxon>Arundo</taxon>
    </lineage>
</organism>